<comment type="caution">
    <text evidence="2">The sequence shown here is derived from an EMBL/GenBank/DDBJ whole genome shotgun (WGS) entry which is preliminary data.</text>
</comment>
<name>A0A8T4LCJ5_9ARCH</name>
<dbReference type="EMBL" id="JAGVWC010000007">
    <property type="protein sequence ID" value="MBS3061105.1"/>
    <property type="molecule type" value="Genomic_DNA"/>
</dbReference>
<organism evidence="2 3">
    <name type="scientific">Candidatus Iainarchaeum sp</name>
    <dbReference type="NCBI Taxonomy" id="3101447"/>
    <lineage>
        <taxon>Archaea</taxon>
        <taxon>Candidatus Iainarchaeota</taxon>
        <taxon>Candidatus Iainarchaeia</taxon>
        <taxon>Candidatus Iainarchaeales</taxon>
        <taxon>Candidatus Iainarchaeaceae</taxon>
        <taxon>Candidatus Iainarchaeum</taxon>
    </lineage>
</organism>
<accession>A0A8T4LCJ5</accession>
<dbReference type="Gene3D" id="3.90.1010.10">
    <property type="match status" value="1"/>
</dbReference>
<dbReference type="CDD" id="cd06664">
    <property type="entry name" value="IscU_like"/>
    <property type="match status" value="1"/>
</dbReference>
<sequence length="137" mass="14805">MTDSNELFSEVILELYKNPQNRGKLNVPSLEVSGGNPICGDKATIFLKLEGNTVVDASFENVGCAISTAAASLLTEMVKGKTIIEVLEITPHQMFDELGGIIQTRIKCATLALVLLKEGLRQYQKNPAKTAISGIRV</sequence>
<dbReference type="GO" id="GO:0005506">
    <property type="term" value="F:iron ion binding"/>
    <property type="evidence" value="ECO:0007669"/>
    <property type="project" value="InterPro"/>
</dbReference>
<dbReference type="InterPro" id="IPR002871">
    <property type="entry name" value="NIF_FeS_clus_asmbl_NifU_N"/>
</dbReference>
<dbReference type="Pfam" id="PF01592">
    <property type="entry name" value="NifU_N"/>
    <property type="match status" value="1"/>
</dbReference>
<gene>
    <name evidence="2" type="ORF">J4215_00820</name>
</gene>
<proteinExistence type="predicted"/>
<dbReference type="PANTHER" id="PTHR10093">
    <property type="entry name" value="IRON-SULFUR CLUSTER ASSEMBLY ENZYME NIFU HOMOLOG"/>
    <property type="match status" value="1"/>
</dbReference>
<protein>
    <submittedName>
        <fullName evidence="2">SUF system NifU family Fe-S cluster assembly protein</fullName>
    </submittedName>
</protein>
<feature type="domain" description="NIF system FeS cluster assembly NifU N-terminal" evidence="1">
    <location>
        <begin position="9"/>
        <end position="128"/>
    </location>
</feature>
<evidence type="ECO:0000259" key="1">
    <source>
        <dbReference type="Pfam" id="PF01592"/>
    </source>
</evidence>
<reference evidence="2" key="2">
    <citation type="submission" date="2021-05" db="EMBL/GenBank/DDBJ databases">
        <title>Protein family content uncovers lineage relationships and bacterial pathway maintenance mechanisms in DPANN archaea.</title>
        <authorList>
            <person name="Castelle C.J."/>
            <person name="Meheust R."/>
            <person name="Jaffe A.L."/>
            <person name="Seitz K."/>
            <person name="Gong X."/>
            <person name="Baker B.J."/>
            <person name="Banfield J.F."/>
        </authorList>
    </citation>
    <scope>NUCLEOTIDE SEQUENCE</scope>
    <source>
        <strain evidence="2">RIFCSPLOWO2_01_FULL_AR10_48_17</strain>
    </source>
</reference>
<dbReference type="GO" id="GO:0051536">
    <property type="term" value="F:iron-sulfur cluster binding"/>
    <property type="evidence" value="ECO:0007669"/>
    <property type="project" value="InterPro"/>
</dbReference>
<dbReference type="AlphaFoldDB" id="A0A8T4LCJ5"/>
<dbReference type="GO" id="GO:0016226">
    <property type="term" value="P:iron-sulfur cluster assembly"/>
    <property type="evidence" value="ECO:0007669"/>
    <property type="project" value="InterPro"/>
</dbReference>
<evidence type="ECO:0000313" key="3">
    <source>
        <dbReference type="Proteomes" id="UP000675968"/>
    </source>
</evidence>
<dbReference type="Proteomes" id="UP000675968">
    <property type="component" value="Unassembled WGS sequence"/>
</dbReference>
<reference evidence="2" key="1">
    <citation type="submission" date="2021-03" db="EMBL/GenBank/DDBJ databases">
        <authorList>
            <person name="Jaffe A."/>
        </authorList>
    </citation>
    <scope>NUCLEOTIDE SEQUENCE</scope>
    <source>
        <strain evidence="2">RIFCSPLOWO2_01_FULL_AR10_48_17</strain>
    </source>
</reference>
<dbReference type="SUPFAM" id="SSF82649">
    <property type="entry name" value="SufE/NifU"/>
    <property type="match status" value="1"/>
</dbReference>
<dbReference type="NCBIfam" id="TIGR01994">
    <property type="entry name" value="SUF_scaf_2"/>
    <property type="match status" value="1"/>
</dbReference>
<evidence type="ECO:0000313" key="2">
    <source>
        <dbReference type="EMBL" id="MBS3061105.1"/>
    </source>
</evidence>